<protein>
    <submittedName>
        <fullName evidence="3">H domain protein</fullName>
    </submittedName>
</protein>
<gene>
    <name evidence="3" type="ORF">C5E45_02020</name>
</gene>
<dbReference type="RefSeq" id="WP_104373999.1">
    <property type="nucleotide sequence ID" value="NZ_PSZC01000001.1"/>
</dbReference>
<dbReference type="OrthoDB" id="5196392at2"/>
<evidence type="ECO:0000313" key="3">
    <source>
        <dbReference type="EMBL" id="PPJ39918.1"/>
    </source>
</evidence>
<dbReference type="Proteomes" id="UP000239874">
    <property type="component" value="Unassembled WGS sequence"/>
</dbReference>
<name>A0A2S6AXI8_9NOCA</name>
<evidence type="ECO:0000256" key="2">
    <source>
        <dbReference type="ARBA" id="ARBA00023136"/>
    </source>
</evidence>
<comment type="subcellular location">
    <subcellularLocation>
        <location evidence="1">Membrane</location>
    </subcellularLocation>
</comment>
<sequence>MSRQGSGTLRRSSTLRPILFIGAAVLFVAAVAMASVTGYTYWSDKQVEQARTDSVPAARHAVESVFTYDFKTVDAELPKSADNLTPPFREDYLKLIQQEIAPAAKEKQLTVQATTTAAGVVSAERSHAVVLVYLNQVTTSKDSPQGRVTPSRVRVALDEDGGHWLVDAITPI</sequence>
<organism evidence="3 4">
    <name type="scientific">Nocardia nova</name>
    <dbReference type="NCBI Taxonomy" id="37330"/>
    <lineage>
        <taxon>Bacteria</taxon>
        <taxon>Bacillati</taxon>
        <taxon>Actinomycetota</taxon>
        <taxon>Actinomycetes</taxon>
        <taxon>Mycobacteriales</taxon>
        <taxon>Nocardiaceae</taxon>
        <taxon>Nocardia</taxon>
    </lineage>
</organism>
<reference evidence="3 4" key="1">
    <citation type="submission" date="2018-02" db="EMBL/GenBank/DDBJ databases">
        <title>8 Nocardia nova and 1 Nocardia cyriacigeorgica strain used for evolution to TMP-SMX.</title>
        <authorList>
            <person name="Mehta H."/>
            <person name="Weng J."/>
            <person name="Shamoo Y."/>
        </authorList>
    </citation>
    <scope>NUCLEOTIDE SEQUENCE [LARGE SCALE GENOMIC DNA]</scope>
    <source>
        <strain evidence="3 4">MDA3139</strain>
    </source>
</reference>
<dbReference type="PANTHER" id="PTHR37042">
    <property type="entry name" value="OUTER MEMBRANE PROTEIN RV1973"/>
    <property type="match status" value="1"/>
</dbReference>
<dbReference type="AlphaFoldDB" id="A0A2S6AXI8"/>
<dbReference type="PANTHER" id="PTHR37042:SF4">
    <property type="entry name" value="OUTER MEMBRANE PROTEIN RV1973"/>
    <property type="match status" value="1"/>
</dbReference>
<proteinExistence type="predicted"/>
<evidence type="ECO:0000256" key="1">
    <source>
        <dbReference type="ARBA" id="ARBA00004370"/>
    </source>
</evidence>
<dbReference type="EMBL" id="PSZC01000001">
    <property type="protein sequence ID" value="PPJ39918.1"/>
    <property type="molecule type" value="Genomic_DNA"/>
</dbReference>
<accession>A0A2S6AXI8</accession>
<dbReference type="GO" id="GO:0016020">
    <property type="term" value="C:membrane"/>
    <property type="evidence" value="ECO:0007669"/>
    <property type="project" value="UniProtKB-SubCell"/>
</dbReference>
<comment type="caution">
    <text evidence="3">The sequence shown here is derived from an EMBL/GenBank/DDBJ whole genome shotgun (WGS) entry which is preliminary data.</text>
</comment>
<evidence type="ECO:0000313" key="4">
    <source>
        <dbReference type="Proteomes" id="UP000239874"/>
    </source>
</evidence>
<keyword evidence="2" id="KW-0472">Membrane</keyword>